<proteinExistence type="inferred from homology"/>
<organism evidence="6 7">
    <name type="scientific">Orrella daihaiensis</name>
    <dbReference type="NCBI Taxonomy" id="2782176"/>
    <lineage>
        <taxon>Bacteria</taxon>
        <taxon>Pseudomonadati</taxon>
        <taxon>Pseudomonadota</taxon>
        <taxon>Betaproteobacteria</taxon>
        <taxon>Burkholderiales</taxon>
        <taxon>Alcaligenaceae</taxon>
        <taxon>Orrella</taxon>
    </lineage>
</organism>
<evidence type="ECO:0000256" key="3">
    <source>
        <dbReference type="ARBA" id="ARBA00023125"/>
    </source>
</evidence>
<evidence type="ECO:0000256" key="4">
    <source>
        <dbReference type="ARBA" id="ARBA00023163"/>
    </source>
</evidence>
<dbReference type="InterPro" id="IPR036388">
    <property type="entry name" value="WH-like_DNA-bd_sf"/>
</dbReference>
<dbReference type="Proteomes" id="UP000831607">
    <property type="component" value="Chromosome"/>
</dbReference>
<dbReference type="SUPFAM" id="SSF46785">
    <property type="entry name" value="Winged helix' DNA-binding domain"/>
    <property type="match status" value="1"/>
</dbReference>
<dbReference type="EMBL" id="CP063982">
    <property type="protein sequence ID" value="UOD49495.1"/>
    <property type="molecule type" value="Genomic_DNA"/>
</dbReference>
<dbReference type="PANTHER" id="PTHR30126:SF2">
    <property type="entry name" value="HTH-TYPE TRANSCRIPTIONAL REGULATOR YJIE"/>
    <property type="match status" value="1"/>
</dbReference>
<comment type="similarity">
    <text evidence="1">Belongs to the LysR transcriptional regulatory family.</text>
</comment>
<keyword evidence="3" id="KW-0238">DNA-binding</keyword>
<dbReference type="InterPro" id="IPR036390">
    <property type="entry name" value="WH_DNA-bd_sf"/>
</dbReference>
<name>A0ABY4AK48_9BURK</name>
<protein>
    <submittedName>
        <fullName evidence="6">LysR family transcriptional regulator</fullName>
    </submittedName>
</protein>
<keyword evidence="2" id="KW-0805">Transcription regulation</keyword>
<feature type="domain" description="HTH lysR-type" evidence="5">
    <location>
        <begin position="1"/>
        <end position="58"/>
    </location>
</feature>
<keyword evidence="7" id="KW-1185">Reference proteome</keyword>
<evidence type="ECO:0000313" key="7">
    <source>
        <dbReference type="Proteomes" id="UP000831607"/>
    </source>
</evidence>
<evidence type="ECO:0000256" key="2">
    <source>
        <dbReference type="ARBA" id="ARBA00023015"/>
    </source>
</evidence>
<dbReference type="InterPro" id="IPR005119">
    <property type="entry name" value="LysR_subst-bd"/>
</dbReference>
<dbReference type="Pfam" id="PF00126">
    <property type="entry name" value="HTH_1"/>
    <property type="match status" value="1"/>
</dbReference>
<dbReference type="PROSITE" id="PS50931">
    <property type="entry name" value="HTH_LYSR"/>
    <property type="match status" value="1"/>
</dbReference>
<dbReference type="Gene3D" id="1.10.10.10">
    <property type="entry name" value="Winged helix-like DNA-binding domain superfamily/Winged helix DNA-binding domain"/>
    <property type="match status" value="1"/>
</dbReference>
<evidence type="ECO:0000259" key="5">
    <source>
        <dbReference type="PROSITE" id="PS50931"/>
    </source>
</evidence>
<dbReference type="InterPro" id="IPR000847">
    <property type="entry name" value="LysR_HTH_N"/>
</dbReference>
<dbReference type="RefSeq" id="WP_243477722.1">
    <property type="nucleotide sequence ID" value="NZ_CP063982.1"/>
</dbReference>
<sequence length="294" mass="32641">MELKWLEDYLALVDCQNFTTAASIRSSSQPAFSRRIQALEAWLGVELIDRSKKPFRFTPTALEHEATIRALVNQIYQVRNQAQSSSQDRVTLTLAAQHSLLVSSFLPHFLDKLAASIKNLNYRVVSENMDTCAAMFLKGEVDMLIVYETVGAQSAIPNHLSLRKTLGSDEMILVAHPDVMTRCYQGPKKQNLPLLIYPVGSFFGQIVWAEELPRVLRNQNATIACESSFAVGLREMATAATGAAWLPRSIVLQDLTEGNLIQLNGISDPIAMNVVAHITKLNEASPARELRAIF</sequence>
<reference evidence="6 7" key="1">
    <citation type="submission" date="2020-11" db="EMBL/GenBank/DDBJ databases">
        <title>Algicoccus daihaiensis sp.nov., isolated from Daihai Lake in Inner Mongolia.</title>
        <authorList>
            <person name="Kai J."/>
        </authorList>
    </citation>
    <scope>NUCLEOTIDE SEQUENCE [LARGE SCALE GENOMIC DNA]</scope>
    <source>
        <strain evidence="7">f23</strain>
    </source>
</reference>
<dbReference type="PANTHER" id="PTHR30126">
    <property type="entry name" value="HTH-TYPE TRANSCRIPTIONAL REGULATOR"/>
    <property type="match status" value="1"/>
</dbReference>
<gene>
    <name evidence="6" type="ORF">DHf2319_08385</name>
</gene>
<evidence type="ECO:0000256" key="1">
    <source>
        <dbReference type="ARBA" id="ARBA00009437"/>
    </source>
</evidence>
<dbReference type="SUPFAM" id="SSF53850">
    <property type="entry name" value="Periplasmic binding protein-like II"/>
    <property type="match status" value="1"/>
</dbReference>
<evidence type="ECO:0000313" key="6">
    <source>
        <dbReference type="EMBL" id="UOD49495.1"/>
    </source>
</evidence>
<dbReference type="PRINTS" id="PR00039">
    <property type="entry name" value="HTHLYSR"/>
</dbReference>
<dbReference type="Gene3D" id="3.40.190.10">
    <property type="entry name" value="Periplasmic binding protein-like II"/>
    <property type="match status" value="2"/>
</dbReference>
<accession>A0ABY4AK48</accession>
<dbReference type="Pfam" id="PF03466">
    <property type="entry name" value="LysR_substrate"/>
    <property type="match status" value="1"/>
</dbReference>
<keyword evidence="4" id="KW-0804">Transcription</keyword>